<name>A0ABZ0LP28_9ACTN</name>
<proteinExistence type="predicted"/>
<gene>
    <name evidence="1" type="ORF">R2D22_06470</name>
</gene>
<dbReference type="Proteomes" id="UP001301731">
    <property type="component" value="Chromosome"/>
</dbReference>
<accession>A0ABZ0LP28</accession>
<evidence type="ECO:0000313" key="2">
    <source>
        <dbReference type="Proteomes" id="UP001301731"/>
    </source>
</evidence>
<protein>
    <submittedName>
        <fullName evidence="1">Uncharacterized protein</fullName>
    </submittedName>
</protein>
<keyword evidence="2" id="KW-1185">Reference proteome</keyword>
<sequence>MTHTTFDTGFGLGSLDAFAGLDDYLLPAPDARERLPYVLSPADQHRVDLHTALTAAGIPPGAGDTSAIDALSLMDATTVSAVIRWVNSRAGW</sequence>
<evidence type="ECO:0000313" key="1">
    <source>
        <dbReference type="EMBL" id="WOX21050.1"/>
    </source>
</evidence>
<dbReference type="EMBL" id="CP137573">
    <property type="protein sequence ID" value="WOX21050.1"/>
    <property type="molecule type" value="Genomic_DNA"/>
</dbReference>
<organism evidence="1 2">
    <name type="scientific">Streptomyces solicathayae</name>
    <dbReference type="NCBI Taxonomy" id="3081768"/>
    <lineage>
        <taxon>Bacteria</taxon>
        <taxon>Bacillati</taxon>
        <taxon>Actinomycetota</taxon>
        <taxon>Actinomycetes</taxon>
        <taxon>Kitasatosporales</taxon>
        <taxon>Streptomycetaceae</taxon>
        <taxon>Streptomyces</taxon>
    </lineage>
</organism>
<reference evidence="1 2" key="1">
    <citation type="submission" date="2023-10" db="EMBL/GenBank/DDBJ databases">
        <title>The genome sequence of Streptomyces sp. HUAS YS2.</title>
        <authorList>
            <person name="Mo P."/>
        </authorList>
    </citation>
    <scope>NUCLEOTIDE SEQUENCE [LARGE SCALE GENOMIC DNA]</scope>
    <source>
        <strain evidence="1 2">HUAS YS2</strain>
    </source>
</reference>
<dbReference type="RefSeq" id="WP_318101839.1">
    <property type="nucleotide sequence ID" value="NZ_CP137573.1"/>
</dbReference>